<dbReference type="AlphaFoldDB" id="A0A512BAW1"/>
<comment type="caution">
    <text evidence="1">The sequence shown here is derived from an EMBL/GenBank/DDBJ whole genome shotgun (WGS) entry which is preliminary data.</text>
</comment>
<dbReference type="EMBL" id="BJYT01000005">
    <property type="protein sequence ID" value="GEO09099.1"/>
    <property type="molecule type" value="Genomic_DNA"/>
</dbReference>
<evidence type="ECO:0000313" key="1">
    <source>
        <dbReference type="EMBL" id="GEO09099.1"/>
    </source>
</evidence>
<reference evidence="1 2" key="1">
    <citation type="submission" date="2019-07" db="EMBL/GenBank/DDBJ databases">
        <title>Whole genome shotgun sequence of Segetibacter aerophilus NBRC 106135.</title>
        <authorList>
            <person name="Hosoyama A."/>
            <person name="Uohara A."/>
            <person name="Ohji S."/>
            <person name="Ichikawa N."/>
        </authorList>
    </citation>
    <scope>NUCLEOTIDE SEQUENCE [LARGE SCALE GENOMIC DNA]</scope>
    <source>
        <strain evidence="1 2">NBRC 106135</strain>
    </source>
</reference>
<protein>
    <recommendedName>
        <fullName evidence="3">DUF5615 domain-containing protein</fullName>
    </recommendedName>
</protein>
<evidence type="ECO:0008006" key="3">
    <source>
        <dbReference type="Google" id="ProtNLM"/>
    </source>
</evidence>
<accession>A0A512BAW1</accession>
<organism evidence="1 2">
    <name type="scientific">Segetibacter aerophilus</name>
    <dbReference type="NCBI Taxonomy" id="670293"/>
    <lineage>
        <taxon>Bacteria</taxon>
        <taxon>Pseudomonadati</taxon>
        <taxon>Bacteroidota</taxon>
        <taxon>Chitinophagia</taxon>
        <taxon>Chitinophagales</taxon>
        <taxon>Chitinophagaceae</taxon>
        <taxon>Segetibacter</taxon>
    </lineage>
</organism>
<sequence length="72" mass="8262">MKYYWMSNSFPLIIIDESTDARITAALQKEGYNVLSVQQLMPGIDDLAIIVEELLNAFAVLDKRKLRIKKMS</sequence>
<keyword evidence="2" id="KW-1185">Reference proteome</keyword>
<gene>
    <name evidence="1" type="ORF">SAE01_15950</name>
</gene>
<proteinExistence type="predicted"/>
<name>A0A512BAW1_9BACT</name>
<dbReference type="Proteomes" id="UP000321513">
    <property type="component" value="Unassembled WGS sequence"/>
</dbReference>
<evidence type="ECO:0000313" key="2">
    <source>
        <dbReference type="Proteomes" id="UP000321513"/>
    </source>
</evidence>